<gene>
    <name evidence="2" type="ORF">HKX39_04680</name>
</gene>
<dbReference type="EMBL" id="JABGBN010000002">
    <property type="protein sequence ID" value="NOL51474.1"/>
    <property type="molecule type" value="Genomic_DNA"/>
</dbReference>
<evidence type="ECO:0000313" key="2">
    <source>
        <dbReference type="EMBL" id="NOL51474.1"/>
    </source>
</evidence>
<evidence type="ECO:0000256" key="1">
    <source>
        <dbReference type="SAM" id="Phobius"/>
    </source>
</evidence>
<dbReference type="Proteomes" id="UP000537862">
    <property type="component" value="Unassembled WGS sequence"/>
</dbReference>
<accession>A0A849P551</accession>
<keyword evidence="1" id="KW-0472">Membrane</keyword>
<proteinExistence type="predicted"/>
<feature type="transmembrane region" description="Helical" evidence="1">
    <location>
        <begin position="223"/>
        <end position="247"/>
    </location>
</feature>
<feature type="transmembrane region" description="Helical" evidence="1">
    <location>
        <begin position="148"/>
        <end position="170"/>
    </location>
</feature>
<feature type="transmembrane region" description="Helical" evidence="1">
    <location>
        <begin position="28"/>
        <end position="45"/>
    </location>
</feature>
<name>A0A849P551_9BURK</name>
<keyword evidence="3" id="KW-1185">Reference proteome</keyword>
<dbReference type="RefSeq" id="WP_171680146.1">
    <property type="nucleotide sequence ID" value="NZ_JABGBN010000002.1"/>
</dbReference>
<evidence type="ECO:0000313" key="3">
    <source>
        <dbReference type="Proteomes" id="UP000537862"/>
    </source>
</evidence>
<feature type="transmembrane region" description="Helical" evidence="1">
    <location>
        <begin position="191"/>
        <end position="211"/>
    </location>
</feature>
<evidence type="ECO:0008006" key="4">
    <source>
        <dbReference type="Google" id="ProtNLM"/>
    </source>
</evidence>
<feature type="transmembrane region" description="Helical" evidence="1">
    <location>
        <begin position="94"/>
        <end position="113"/>
    </location>
</feature>
<keyword evidence="1" id="KW-1133">Transmembrane helix</keyword>
<dbReference type="AlphaFoldDB" id="A0A849P551"/>
<sequence>MVPIIRSYSPTVAISWFKQGIALYKKQFIRLSLVFIVASMLMSMATVLPIIGLLLALVSVPLSQMLLFNAAYGTRLRGHFLMSDLRQKLHTSKIWSRLLFAAFINVAIVYMILSITMPSLPLSPEAFLNLSSEEMQKIVAQTYTLSSLATPFFCICVYLLLSFWVYPLICWEDSPVVRAFIQSFKASMSNALALSLLIGFFVGLSIIAIFATQTIFAALLPGAFMTAALFVINTIIVALYICLFVAYMEIFYGKE</sequence>
<keyword evidence="1" id="KW-0812">Transmembrane</keyword>
<protein>
    <recommendedName>
        <fullName evidence="4">Glycerophosphoryl diester phosphodiesterase membrane domain-containing protein</fullName>
    </recommendedName>
</protein>
<reference evidence="2 3" key="1">
    <citation type="submission" date="2020-05" db="EMBL/GenBank/DDBJ databases">
        <authorList>
            <person name="Niu N."/>
        </authorList>
    </citation>
    <scope>NUCLEOTIDE SEQUENCE [LARGE SCALE GENOMIC DNA]</scope>
    <source>
        <strain evidence="2 3">3340-03</strain>
    </source>
</reference>
<organism evidence="2 3">
    <name type="scientific">Pelistega suis</name>
    <dbReference type="NCBI Taxonomy" id="1631957"/>
    <lineage>
        <taxon>Bacteria</taxon>
        <taxon>Pseudomonadati</taxon>
        <taxon>Pseudomonadota</taxon>
        <taxon>Betaproteobacteria</taxon>
        <taxon>Burkholderiales</taxon>
        <taxon>Alcaligenaceae</taxon>
        <taxon>Pelistega</taxon>
    </lineage>
</organism>
<feature type="transmembrane region" description="Helical" evidence="1">
    <location>
        <begin position="51"/>
        <end position="73"/>
    </location>
</feature>
<comment type="caution">
    <text evidence="2">The sequence shown here is derived from an EMBL/GenBank/DDBJ whole genome shotgun (WGS) entry which is preliminary data.</text>
</comment>